<dbReference type="GO" id="GO:0005886">
    <property type="term" value="C:plasma membrane"/>
    <property type="evidence" value="ECO:0007669"/>
    <property type="project" value="UniProtKB-SubCell"/>
</dbReference>
<sequence>MNTLISRIAARVITPLAVVLGVLLYLRGHFTLGGGFLAAVVIGIAAVFRHITIGAKSVERLLDRGTGDVVGAGILLMILYGFAGYLWGGGFFASAELHLRLPVLGEVAVPSTLLFELGIALTVLGIVVAVIHELGGER</sequence>
<evidence type="ECO:0000256" key="1">
    <source>
        <dbReference type="ARBA" id="ARBA00004651"/>
    </source>
</evidence>
<comment type="subcellular location">
    <subcellularLocation>
        <location evidence="1">Cell membrane</location>
        <topology evidence="1">Multi-pass membrane protein</topology>
    </subcellularLocation>
</comment>
<feature type="transmembrane region" description="Helical" evidence="7">
    <location>
        <begin position="9"/>
        <end position="26"/>
    </location>
</feature>
<proteinExistence type="inferred from homology"/>
<accession>A0A852YV72</accession>
<dbReference type="Pfam" id="PF04039">
    <property type="entry name" value="MnhB"/>
    <property type="match status" value="1"/>
</dbReference>
<comment type="caution">
    <text evidence="9">The sequence shown here is derived from an EMBL/GenBank/DDBJ whole genome shotgun (WGS) entry which is preliminary data.</text>
</comment>
<protein>
    <submittedName>
        <fullName evidence="9">Multisubunit Na+/H+ antiporter MnhB subunit</fullName>
    </submittedName>
</protein>
<evidence type="ECO:0000256" key="5">
    <source>
        <dbReference type="ARBA" id="ARBA00022989"/>
    </source>
</evidence>
<keyword evidence="3" id="KW-1003">Cell membrane</keyword>
<evidence type="ECO:0000256" key="2">
    <source>
        <dbReference type="ARBA" id="ARBA00009425"/>
    </source>
</evidence>
<evidence type="ECO:0000256" key="3">
    <source>
        <dbReference type="ARBA" id="ARBA00022475"/>
    </source>
</evidence>
<dbReference type="EMBL" id="JACBYW010000001">
    <property type="protein sequence ID" value="NYH77469.1"/>
    <property type="molecule type" value="Genomic_DNA"/>
</dbReference>
<organism evidence="9 10">
    <name type="scientific">Actinopolyspora biskrensis</name>
    <dbReference type="NCBI Taxonomy" id="1470178"/>
    <lineage>
        <taxon>Bacteria</taxon>
        <taxon>Bacillati</taxon>
        <taxon>Actinomycetota</taxon>
        <taxon>Actinomycetes</taxon>
        <taxon>Actinopolysporales</taxon>
        <taxon>Actinopolysporaceae</taxon>
        <taxon>Actinopolyspora</taxon>
    </lineage>
</organism>
<gene>
    <name evidence="9" type="ORF">FHR84_000783</name>
</gene>
<feature type="transmembrane region" description="Helical" evidence="7">
    <location>
        <begin position="32"/>
        <end position="48"/>
    </location>
</feature>
<dbReference type="InterPro" id="IPR050622">
    <property type="entry name" value="CPA3_antiporter_subunitB"/>
</dbReference>
<keyword evidence="5 7" id="KW-1133">Transmembrane helix</keyword>
<comment type="similarity">
    <text evidence="2">Belongs to the CPA3 antiporters (TC 2.A.63) subunit B family.</text>
</comment>
<dbReference type="RefSeq" id="WP_179533998.1">
    <property type="nucleotide sequence ID" value="NZ_JACBYW010000001.1"/>
</dbReference>
<dbReference type="Proteomes" id="UP000548304">
    <property type="component" value="Unassembled WGS sequence"/>
</dbReference>
<evidence type="ECO:0000256" key="7">
    <source>
        <dbReference type="SAM" id="Phobius"/>
    </source>
</evidence>
<reference evidence="9 10" key="1">
    <citation type="submission" date="2020-07" db="EMBL/GenBank/DDBJ databases">
        <title>Genomic Encyclopedia of Type Strains, Phase III (KMG-III): the genomes of soil and plant-associated and newly described type strains.</title>
        <authorList>
            <person name="Whitman W."/>
        </authorList>
    </citation>
    <scope>NUCLEOTIDE SEQUENCE [LARGE SCALE GENOMIC DNA]</scope>
    <source>
        <strain evidence="9 10">CECT 8576</strain>
    </source>
</reference>
<evidence type="ECO:0000256" key="4">
    <source>
        <dbReference type="ARBA" id="ARBA00022692"/>
    </source>
</evidence>
<feature type="transmembrane region" description="Helical" evidence="7">
    <location>
        <begin position="69"/>
        <end position="87"/>
    </location>
</feature>
<name>A0A852YV72_9ACTN</name>
<dbReference type="InterPro" id="IPR007182">
    <property type="entry name" value="MnhB"/>
</dbReference>
<keyword evidence="4 7" id="KW-0812">Transmembrane</keyword>
<keyword evidence="10" id="KW-1185">Reference proteome</keyword>
<dbReference type="PANTHER" id="PTHR33932">
    <property type="entry name" value="NA(+)/H(+) ANTIPORTER SUBUNIT B"/>
    <property type="match status" value="1"/>
</dbReference>
<dbReference type="PANTHER" id="PTHR33932:SF4">
    <property type="entry name" value="NA(+)_H(+) ANTIPORTER SUBUNIT B"/>
    <property type="match status" value="1"/>
</dbReference>
<keyword evidence="6 7" id="KW-0472">Membrane</keyword>
<evidence type="ECO:0000313" key="10">
    <source>
        <dbReference type="Proteomes" id="UP000548304"/>
    </source>
</evidence>
<dbReference type="AlphaFoldDB" id="A0A852YV72"/>
<evidence type="ECO:0000313" key="9">
    <source>
        <dbReference type="EMBL" id="NYH77469.1"/>
    </source>
</evidence>
<evidence type="ECO:0000259" key="8">
    <source>
        <dbReference type="Pfam" id="PF04039"/>
    </source>
</evidence>
<feature type="domain" description="Na+/H+ antiporter MnhB subunit-related protein" evidence="8">
    <location>
        <begin position="5"/>
        <end position="128"/>
    </location>
</feature>
<evidence type="ECO:0000256" key="6">
    <source>
        <dbReference type="ARBA" id="ARBA00023136"/>
    </source>
</evidence>
<feature type="transmembrane region" description="Helical" evidence="7">
    <location>
        <begin position="107"/>
        <end position="131"/>
    </location>
</feature>